<protein>
    <submittedName>
        <fullName evidence="1">Sulfotransferase</fullName>
    </submittedName>
</protein>
<name>A0ABS7U9F8_9ACTN</name>
<reference evidence="1 2" key="1">
    <citation type="submission" date="2021-09" db="EMBL/GenBank/DDBJ databases">
        <title>Whole genome sequence of Nocardioides sp. GBK3QG-3.</title>
        <authorList>
            <person name="Tuo L."/>
        </authorList>
    </citation>
    <scope>NUCLEOTIDE SEQUENCE [LARGE SCALE GENOMIC DNA]</scope>
    <source>
        <strain evidence="1 2">GBK3QG-3</strain>
    </source>
</reference>
<gene>
    <name evidence="1" type="ORF">K8U61_03875</name>
</gene>
<organism evidence="1 2">
    <name type="scientific">Nocardioides mangrovi</name>
    <dbReference type="NCBI Taxonomy" id="2874580"/>
    <lineage>
        <taxon>Bacteria</taxon>
        <taxon>Bacillati</taxon>
        <taxon>Actinomycetota</taxon>
        <taxon>Actinomycetes</taxon>
        <taxon>Propionibacteriales</taxon>
        <taxon>Nocardioidaceae</taxon>
        <taxon>Nocardioides</taxon>
    </lineage>
</organism>
<comment type="caution">
    <text evidence="1">The sequence shown here is derived from an EMBL/GenBank/DDBJ whole genome shotgun (WGS) entry which is preliminary data.</text>
</comment>
<dbReference type="Gene3D" id="3.40.50.300">
    <property type="entry name" value="P-loop containing nucleotide triphosphate hydrolases"/>
    <property type="match status" value="1"/>
</dbReference>
<sequence>MSRTSRLRARFARRPKTYRYVFVVTYGRSGSTLVQGLLNTLPRTLVRGENGFYLLPLFRARATAQAFRKIHLKHNPKASHSAFYGLNDVTPRSFVESTRELVTGHLLGSVSSDQVDVLGFKEVLWHRIRPGETEAFFDFMDRTFPGCLYVLNERDQEAVVGSGFWQSHDRDEVLGAIRRVEEIQAELRRTRPDRVIDLRYELVTSDDQAVSDEQLRRLATFVHGSCDDALLAALRETRTTGHGPYPFGKSRGRREGT</sequence>
<evidence type="ECO:0000313" key="1">
    <source>
        <dbReference type="EMBL" id="MBZ5737292.1"/>
    </source>
</evidence>
<evidence type="ECO:0000313" key="2">
    <source>
        <dbReference type="Proteomes" id="UP000780875"/>
    </source>
</evidence>
<keyword evidence="2" id="KW-1185">Reference proteome</keyword>
<accession>A0ABS7U9F8</accession>
<dbReference type="Proteomes" id="UP000780875">
    <property type="component" value="Unassembled WGS sequence"/>
</dbReference>
<proteinExistence type="predicted"/>
<dbReference type="InterPro" id="IPR027417">
    <property type="entry name" value="P-loop_NTPase"/>
</dbReference>
<dbReference type="RefSeq" id="WP_224121647.1">
    <property type="nucleotide sequence ID" value="NZ_JAIQZJ010000001.1"/>
</dbReference>
<dbReference type="SUPFAM" id="SSF52540">
    <property type="entry name" value="P-loop containing nucleoside triphosphate hydrolases"/>
    <property type="match status" value="1"/>
</dbReference>
<dbReference type="EMBL" id="JAIQZJ010000001">
    <property type="protein sequence ID" value="MBZ5737292.1"/>
    <property type="molecule type" value="Genomic_DNA"/>
</dbReference>
<dbReference type="Pfam" id="PF13469">
    <property type="entry name" value="Sulfotransfer_3"/>
    <property type="match status" value="1"/>
</dbReference>